<sequence>MPVLYKVKKIERKYSDGRVDPANNKWYANAVIVNTVSTDKIAERIEEKCSLTKSDVKGCIEALIYEIKTQLQNSYAVKLDGLGTFKMSLRSKGAESLEEFSVQKNIVGTRVLFLPTKQKDTASGKVISVLTYGTKCTRVPENIVKESAA</sequence>
<organism evidence="1 2">
    <name type="scientific">Palleniella muris</name>
    <dbReference type="NCBI Taxonomy" id="3038145"/>
    <lineage>
        <taxon>Bacteria</taxon>
        <taxon>Pseudomonadati</taxon>
        <taxon>Bacteroidota</taxon>
        <taxon>Bacteroidia</taxon>
        <taxon>Bacteroidales</taxon>
        <taxon>Prevotellaceae</taxon>
        <taxon>Palleniella</taxon>
    </lineage>
</organism>
<dbReference type="Proteomes" id="UP000308886">
    <property type="component" value="Unassembled WGS sequence"/>
</dbReference>
<keyword evidence="2" id="KW-1185">Reference proteome</keyword>
<accession>A0AC61QNS5</accession>
<dbReference type="EMBL" id="SRZC01000016">
    <property type="protein sequence ID" value="TGX81456.1"/>
    <property type="molecule type" value="Genomic_DNA"/>
</dbReference>
<evidence type="ECO:0000313" key="2">
    <source>
        <dbReference type="Proteomes" id="UP000308886"/>
    </source>
</evidence>
<protein>
    <submittedName>
        <fullName evidence="1">Uncharacterized protein</fullName>
    </submittedName>
</protein>
<name>A0AC61QNS5_9BACT</name>
<gene>
    <name evidence="1" type="ORF">E5358_09975</name>
</gene>
<proteinExistence type="predicted"/>
<comment type="caution">
    <text evidence="1">The sequence shown here is derived from an EMBL/GenBank/DDBJ whole genome shotgun (WGS) entry which is preliminary data.</text>
</comment>
<evidence type="ECO:0000313" key="1">
    <source>
        <dbReference type="EMBL" id="TGX81456.1"/>
    </source>
</evidence>
<reference evidence="1" key="1">
    <citation type="submission" date="2019-04" db="EMBL/GenBank/DDBJ databases">
        <title>Microbes associate with the intestines of laboratory mice.</title>
        <authorList>
            <person name="Navarre W."/>
            <person name="Wong E."/>
            <person name="Huang K."/>
            <person name="Tropini C."/>
            <person name="Ng K."/>
            <person name="Yu B."/>
        </authorList>
    </citation>
    <scope>NUCLEOTIDE SEQUENCE</scope>
    <source>
        <strain evidence="1">NM73_A23</strain>
    </source>
</reference>